<dbReference type="STRING" id="8078.ENSFHEP00000024615"/>
<dbReference type="AlphaFoldDB" id="A0A3Q2U4D8"/>
<name>A0A3Q2U4D8_FUNHE</name>
<sequence>MSKGKNARKSQKPDRHDRESTERGKLDAKLAVLDSELNRTTVGAESSLKSRDDEPQSSLNMANLETILTELRDFRQENSENLNEIKNEIKVANNRIDHAENRIQEAEERLQLVERATMELSELQKRLETRLVEQEGRSRRENIRIHGLKEGGEDGAGSVADFIEKLLREKLELPPSLSIQIERAHRALVARPSPGTRARSIVVKFTSFRIKEEILKKAWEKRGFLYEGNKVFLDHDYAPEVLKKRREYAEAKRVLKEKNIGFQTPFPAKMRVFYEGETKRGFPVSVIKPTESSLEKIRHLTWKTSGAQKGSTTKETLPGYKQRLQSFRRSQD</sequence>
<reference evidence="3" key="2">
    <citation type="submission" date="2025-09" db="UniProtKB">
        <authorList>
            <consortium name="Ensembl"/>
        </authorList>
    </citation>
    <scope>IDENTIFICATION</scope>
</reference>
<organism evidence="3 4">
    <name type="scientific">Fundulus heteroclitus</name>
    <name type="common">Killifish</name>
    <name type="synonym">Mummichog</name>
    <dbReference type="NCBI Taxonomy" id="8078"/>
    <lineage>
        <taxon>Eukaryota</taxon>
        <taxon>Metazoa</taxon>
        <taxon>Chordata</taxon>
        <taxon>Craniata</taxon>
        <taxon>Vertebrata</taxon>
        <taxon>Euteleostomi</taxon>
        <taxon>Actinopterygii</taxon>
        <taxon>Neopterygii</taxon>
        <taxon>Teleostei</taxon>
        <taxon>Neoteleostei</taxon>
        <taxon>Acanthomorphata</taxon>
        <taxon>Ovalentaria</taxon>
        <taxon>Atherinomorphae</taxon>
        <taxon>Cyprinodontiformes</taxon>
        <taxon>Fundulidae</taxon>
        <taxon>Fundulus</taxon>
    </lineage>
</organism>
<feature type="compositionally biased region" description="Polar residues" evidence="2">
    <location>
        <begin position="305"/>
        <end position="315"/>
    </location>
</feature>
<proteinExistence type="predicted"/>
<evidence type="ECO:0000256" key="1">
    <source>
        <dbReference type="SAM" id="Coils"/>
    </source>
</evidence>
<dbReference type="PANTHER" id="PTHR11505">
    <property type="entry name" value="L1 TRANSPOSABLE ELEMENT-RELATED"/>
    <property type="match status" value="1"/>
</dbReference>
<reference evidence="3" key="1">
    <citation type="submission" date="2025-08" db="UniProtKB">
        <authorList>
            <consortium name="Ensembl"/>
        </authorList>
    </citation>
    <scope>IDENTIFICATION</scope>
</reference>
<feature type="compositionally biased region" description="Basic residues" evidence="2">
    <location>
        <begin position="1"/>
        <end position="10"/>
    </location>
</feature>
<feature type="compositionally biased region" description="Polar residues" evidence="2">
    <location>
        <begin position="323"/>
        <end position="332"/>
    </location>
</feature>
<evidence type="ECO:0000313" key="3">
    <source>
        <dbReference type="Ensembl" id="ENSFHEP00000024615.1"/>
    </source>
</evidence>
<dbReference type="InterPro" id="IPR004244">
    <property type="entry name" value="Transposase_22"/>
</dbReference>
<feature type="coiled-coil region" evidence="1">
    <location>
        <begin position="68"/>
        <end position="133"/>
    </location>
</feature>
<dbReference type="Proteomes" id="UP000265000">
    <property type="component" value="Unplaced"/>
</dbReference>
<keyword evidence="4" id="KW-1185">Reference proteome</keyword>
<feature type="region of interest" description="Disordered" evidence="2">
    <location>
        <begin position="305"/>
        <end position="332"/>
    </location>
</feature>
<evidence type="ECO:0000313" key="4">
    <source>
        <dbReference type="Proteomes" id="UP000265000"/>
    </source>
</evidence>
<keyword evidence="1" id="KW-0175">Coiled coil</keyword>
<feature type="region of interest" description="Disordered" evidence="2">
    <location>
        <begin position="1"/>
        <end position="57"/>
    </location>
</feature>
<dbReference type="GeneTree" id="ENSGT00940000160789"/>
<feature type="compositionally biased region" description="Basic and acidic residues" evidence="2">
    <location>
        <begin position="11"/>
        <end position="28"/>
    </location>
</feature>
<dbReference type="Ensembl" id="ENSFHET00000007339.1">
    <property type="protein sequence ID" value="ENSFHEP00000024615.1"/>
    <property type="gene ID" value="ENSFHEG00000006296.1"/>
</dbReference>
<dbReference type="Gene3D" id="3.30.70.1820">
    <property type="entry name" value="L1 transposable element, RRM domain"/>
    <property type="match status" value="1"/>
</dbReference>
<evidence type="ECO:0008006" key="5">
    <source>
        <dbReference type="Google" id="ProtNLM"/>
    </source>
</evidence>
<accession>A0A3Q2U4D8</accession>
<evidence type="ECO:0000256" key="2">
    <source>
        <dbReference type="SAM" id="MobiDB-lite"/>
    </source>
</evidence>
<protein>
    <recommendedName>
        <fullName evidence="5">L1 transposable element RRM domain-containing protein</fullName>
    </recommendedName>
</protein>